<dbReference type="VEuPathDB" id="FungiDB:BO72DRAFT_526102"/>
<dbReference type="AlphaFoldDB" id="A0A8G1W0L0"/>
<sequence>MSHSTQNEVLDVAIVGGGIVGAALAIGLLARDINVTIYERSNAFSEVGAGIGFTPNAESAMKVLDPAIHAAFKKVAVQNTTDWFTWSNSGNREEGDLDEPIYKMYVGERGFEGCHRAEFLNEMLNLIPENRVKFRKSLVAVEDRGDDKKLLMRFQDGTTAQADLVVGCDGIHSKVRRLVLGDNHPAAHAGYTHKYAFRGLVPMEKALPLLGHERAYNRHMYMGPGAHMLTFPVASGLLLNVVAFVHDEGEWTEEKLTAMATKQEAVKAFEHFTPFTRGIIDLLPETLHRWAIFDMAANPAPTYVNGRVCLAGDAAHASAPHHGAGAGMGIEDAAALVELLQAVHSQAARAACPHRLPELLSAALATYDHIRLERTQWLMQSSRFVGEMYEWQHSRDPAHICHEIDSRSRHIWSYNIDEMIRQTRQDFTRRLWALHAPVADTNAQITFQTGFLQQTPLVDRMLCTTLTV</sequence>
<dbReference type="GO" id="GO:0044550">
    <property type="term" value="P:secondary metabolite biosynthetic process"/>
    <property type="evidence" value="ECO:0007669"/>
    <property type="project" value="TreeGrafter"/>
</dbReference>
<name>A0A8G1W0L0_9EURO</name>
<dbReference type="RefSeq" id="XP_040803467.1">
    <property type="nucleotide sequence ID" value="XM_040950004.1"/>
</dbReference>
<evidence type="ECO:0000313" key="6">
    <source>
        <dbReference type="EMBL" id="RAK79457.1"/>
    </source>
</evidence>
<dbReference type="GO" id="GO:0016491">
    <property type="term" value="F:oxidoreductase activity"/>
    <property type="evidence" value="ECO:0007669"/>
    <property type="project" value="UniProtKB-KW"/>
</dbReference>
<keyword evidence="3" id="KW-0560">Oxidoreductase</keyword>
<protein>
    <submittedName>
        <fullName evidence="6">Putative salicylate hydroxylase</fullName>
    </submittedName>
</protein>
<dbReference type="Proteomes" id="UP000249789">
    <property type="component" value="Unassembled WGS sequence"/>
</dbReference>
<keyword evidence="7" id="KW-1185">Reference proteome</keyword>
<keyword evidence="2" id="KW-0274">FAD</keyword>
<dbReference type="EMBL" id="KZ824633">
    <property type="protein sequence ID" value="RAK79457.1"/>
    <property type="molecule type" value="Genomic_DNA"/>
</dbReference>
<reference evidence="6 7" key="1">
    <citation type="submission" date="2018-02" db="EMBL/GenBank/DDBJ databases">
        <title>The genomes of Aspergillus section Nigri reveals drivers in fungal speciation.</title>
        <authorList>
            <consortium name="DOE Joint Genome Institute"/>
            <person name="Vesth T.C."/>
            <person name="Nybo J."/>
            <person name="Theobald S."/>
            <person name="Brandl J."/>
            <person name="Frisvad J.C."/>
            <person name="Nielsen K.F."/>
            <person name="Lyhne E.K."/>
            <person name="Kogle M.E."/>
            <person name="Kuo A."/>
            <person name="Riley R."/>
            <person name="Clum A."/>
            <person name="Nolan M."/>
            <person name="Lipzen A."/>
            <person name="Salamov A."/>
            <person name="Henrissat B."/>
            <person name="Wiebenga A."/>
            <person name="De vries R.P."/>
            <person name="Grigoriev I.V."/>
            <person name="Mortensen U.H."/>
            <person name="Andersen M.R."/>
            <person name="Baker S.E."/>
        </authorList>
    </citation>
    <scope>NUCLEOTIDE SEQUENCE [LARGE SCALE GENOMIC DNA]</scope>
    <source>
        <strain evidence="6 7">CBS 313.89</strain>
    </source>
</reference>
<dbReference type="PRINTS" id="PR00420">
    <property type="entry name" value="RNGMNOXGNASE"/>
</dbReference>
<gene>
    <name evidence="6" type="ORF">BO72DRAFT_526102</name>
</gene>
<keyword evidence="4" id="KW-1133">Transmembrane helix</keyword>
<evidence type="ECO:0000256" key="4">
    <source>
        <dbReference type="SAM" id="Phobius"/>
    </source>
</evidence>
<proteinExistence type="predicted"/>
<keyword evidence="4" id="KW-0812">Transmembrane</keyword>
<feature type="transmembrane region" description="Helical" evidence="4">
    <location>
        <begin position="12"/>
        <end position="30"/>
    </location>
</feature>
<evidence type="ECO:0000256" key="3">
    <source>
        <dbReference type="ARBA" id="ARBA00023002"/>
    </source>
</evidence>
<feature type="domain" description="FAD-binding" evidence="5">
    <location>
        <begin position="11"/>
        <end position="349"/>
    </location>
</feature>
<organism evidence="6 7">
    <name type="scientific">Aspergillus fijiensis CBS 313.89</name>
    <dbReference type="NCBI Taxonomy" id="1448319"/>
    <lineage>
        <taxon>Eukaryota</taxon>
        <taxon>Fungi</taxon>
        <taxon>Dikarya</taxon>
        <taxon>Ascomycota</taxon>
        <taxon>Pezizomycotina</taxon>
        <taxon>Eurotiomycetes</taxon>
        <taxon>Eurotiomycetidae</taxon>
        <taxon>Eurotiales</taxon>
        <taxon>Aspergillaceae</taxon>
        <taxon>Aspergillus</taxon>
    </lineage>
</organism>
<dbReference type="SUPFAM" id="SSF54373">
    <property type="entry name" value="FAD-linked reductases, C-terminal domain"/>
    <property type="match status" value="1"/>
</dbReference>
<evidence type="ECO:0000259" key="5">
    <source>
        <dbReference type="Pfam" id="PF01494"/>
    </source>
</evidence>
<dbReference type="InterPro" id="IPR002938">
    <property type="entry name" value="FAD-bd"/>
</dbReference>
<dbReference type="Gene3D" id="3.50.50.60">
    <property type="entry name" value="FAD/NAD(P)-binding domain"/>
    <property type="match status" value="1"/>
</dbReference>
<dbReference type="Pfam" id="PF01494">
    <property type="entry name" value="FAD_binding_3"/>
    <property type="match status" value="1"/>
</dbReference>
<evidence type="ECO:0000256" key="2">
    <source>
        <dbReference type="ARBA" id="ARBA00022827"/>
    </source>
</evidence>
<dbReference type="GeneID" id="63867339"/>
<keyword evidence="4" id="KW-0472">Membrane</keyword>
<dbReference type="SUPFAM" id="SSF51905">
    <property type="entry name" value="FAD/NAD(P)-binding domain"/>
    <property type="match status" value="1"/>
</dbReference>
<dbReference type="InterPro" id="IPR051104">
    <property type="entry name" value="FAD_monoxygenase"/>
</dbReference>
<keyword evidence="1" id="KW-0285">Flavoprotein</keyword>
<evidence type="ECO:0000313" key="7">
    <source>
        <dbReference type="Proteomes" id="UP000249789"/>
    </source>
</evidence>
<dbReference type="PANTHER" id="PTHR46720">
    <property type="entry name" value="HYDROXYLASE, PUTATIVE (AFU_ORTHOLOGUE AFUA_3G01460)-RELATED"/>
    <property type="match status" value="1"/>
</dbReference>
<dbReference type="PANTHER" id="PTHR46720:SF3">
    <property type="entry name" value="FAD-BINDING DOMAIN-CONTAINING PROTEIN-RELATED"/>
    <property type="match status" value="1"/>
</dbReference>
<accession>A0A8G1W0L0</accession>
<dbReference type="InterPro" id="IPR036188">
    <property type="entry name" value="FAD/NAD-bd_sf"/>
</dbReference>
<evidence type="ECO:0000256" key="1">
    <source>
        <dbReference type="ARBA" id="ARBA00022630"/>
    </source>
</evidence>
<dbReference type="FunFam" id="3.50.50.60:FF:000153">
    <property type="entry name" value="Salicylate hydroxylase, putative"/>
    <property type="match status" value="1"/>
</dbReference>
<dbReference type="OrthoDB" id="417877at2759"/>
<dbReference type="GO" id="GO:0071949">
    <property type="term" value="F:FAD binding"/>
    <property type="evidence" value="ECO:0007669"/>
    <property type="project" value="InterPro"/>
</dbReference>